<keyword evidence="3" id="KW-0804">Transcription</keyword>
<dbReference type="PROSITE" id="PS00041">
    <property type="entry name" value="HTH_ARAC_FAMILY_1"/>
    <property type="match status" value="1"/>
</dbReference>
<dbReference type="CDD" id="cd03137">
    <property type="entry name" value="GATase1_AraC_1"/>
    <property type="match status" value="1"/>
</dbReference>
<dbReference type="InterPro" id="IPR002818">
    <property type="entry name" value="DJ-1/PfpI"/>
</dbReference>
<dbReference type="PANTHER" id="PTHR43130:SF3">
    <property type="entry name" value="HTH-TYPE TRANSCRIPTIONAL REGULATOR RV1931C"/>
    <property type="match status" value="1"/>
</dbReference>
<dbReference type="InterPro" id="IPR052158">
    <property type="entry name" value="INH-QAR"/>
</dbReference>
<evidence type="ECO:0000256" key="1">
    <source>
        <dbReference type="ARBA" id="ARBA00023015"/>
    </source>
</evidence>
<dbReference type="GO" id="GO:0043565">
    <property type="term" value="F:sequence-specific DNA binding"/>
    <property type="evidence" value="ECO:0007669"/>
    <property type="project" value="InterPro"/>
</dbReference>
<reference evidence="5 6" key="1">
    <citation type="submission" date="2018-03" db="EMBL/GenBank/DDBJ databases">
        <title>Ahniella affigens gen. nov., sp. nov., a gammaproteobacterium isolated from sandy soil near a stream.</title>
        <authorList>
            <person name="Ko Y."/>
            <person name="Kim J.-H."/>
        </authorList>
    </citation>
    <scope>NUCLEOTIDE SEQUENCE [LARGE SCALE GENOMIC DNA]</scope>
    <source>
        <strain evidence="5 6">D13</strain>
    </source>
</reference>
<dbReference type="PANTHER" id="PTHR43130">
    <property type="entry name" value="ARAC-FAMILY TRANSCRIPTIONAL REGULATOR"/>
    <property type="match status" value="1"/>
</dbReference>
<dbReference type="EMBL" id="CP027860">
    <property type="protein sequence ID" value="AVP96068.1"/>
    <property type="molecule type" value="Genomic_DNA"/>
</dbReference>
<protein>
    <submittedName>
        <fullName evidence="5">Transcriptional regulator FtrA</fullName>
    </submittedName>
</protein>
<dbReference type="InterPro" id="IPR029062">
    <property type="entry name" value="Class_I_gatase-like"/>
</dbReference>
<evidence type="ECO:0000313" key="5">
    <source>
        <dbReference type="EMBL" id="AVP96068.1"/>
    </source>
</evidence>
<reference evidence="5 6" key="2">
    <citation type="submission" date="2018-03" db="EMBL/GenBank/DDBJ databases">
        <authorList>
            <person name="Keele B.F."/>
        </authorList>
    </citation>
    <scope>NUCLEOTIDE SEQUENCE [LARGE SCALE GENOMIC DNA]</scope>
    <source>
        <strain evidence="5 6">D13</strain>
    </source>
</reference>
<organism evidence="5 6">
    <name type="scientific">Ahniella affigens</name>
    <dbReference type="NCBI Taxonomy" id="2021234"/>
    <lineage>
        <taxon>Bacteria</taxon>
        <taxon>Pseudomonadati</taxon>
        <taxon>Pseudomonadota</taxon>
        <taxon>Gammaproteobacteria</taxon>
        <taxon>Lysobacterales</taxon>
        <taxon>Rhodanobacteraceae</taxon>
        <taxon>Ahniella</taxon>
    </lineage>
</organism>
<dbReference type="NCBIfam" id="NF006902">
    <property type="entry name" value="PRK09393.1"/>
    <property type="match status" value="1"/>
</dbReference>
<dbReference type="KEGG" id="xba:C7S18_02165"/>
<evidence type="ECO:0000259" key="4">
    <source>
        <dbReference type="PROSITE" id="PS01124"/>
    </source>
</evidence>
<dbReference type="SMART" id="SM00342">
    <property type="entry name" value="HTH_ARAC"/>
    <property type="match status" value="1"/>
</dbReference>
<sequence>MPIFKPRKKSFNPLVVALMYDGFCVFEFACVAEVFGLHRPEAGPHWYRFETCSLSGRSVTGQYGTRMQVDGDAERLLAAGTILVPGWRDYLEPPPEHLLKTLRQAHEQGARIVSICSGAFVLAASGLLNGGSATTHWRYKEEFERRFPHVTFDPNVLYTGAGRVLTSAGSAAGIDMCLHLVRSDFGAAAANLVAKRLVVAPHREGGQSQFVVAPVDRRETGGLGAVIDRIRRHLKEPLSIEIMARWAATSPRSFSRRFHHATGASPGEWVIAERVNQAKRLLEESSLGLEAIASEVGIGSATNLRHQFRKRLGLSPMTYRRRFSA</sequence>
<gene>
    <name evidence="5" type="ORF">C7S18_02165</name>
</gene>
<dbReference type="AlphaFoldDB" id="A0A2P1PMJ8"/>
<keyword evidence="2" id="KW-0238">DNA-binding</keyword>
<dbReference type="Proteomes" id="UP000241074">
    <property type="component" value="Chromosome"/>
</dbReference>
<dbReference type="SUPFAM" id="SSF46689">
    <property type="entry name" value="Homeodomain-like"/>
    <property type="match status" value="2"/>
</dbReference>
<dbReference type="InterPro" id="IPR018060">
    <property type="entry name" value="HTH_AraC"/>
</dbReference>
<dbReference type="InterPro" id="IPR009057">
    <property type="entry name" value="Homeodomain-like_sf"/>
</dbReference>
<keyword evidence="6" id="KW-1185">Reference proteome</keyword>
<dbReference type="OrthoDB" id="9803764at2"/>
<dbReference type="InterPro" id="IPR018062">
    <property type="entry name" value="HTH_AraC-typ_CS"/>
</dbReference>
<name>A0A2P1PMJ8_9GAMM</name>
<evidence type="ECO:0000256" key="2">
    <source>
        <dbReference type="ARBA" id="ARBA00023125"/>
    </source>
</evidence>
<dbReference type="SUPFAM" id="SSF52317">
    <property type="entry name" value="Class I glutamine amidotransferase-like"/>
    <property type="match status" value="1"/>
</dbReference>
<accession>A0A2P1PMJ8</accession>
<dbReference type="Gene3D" id="1.10.10.60">
    <property type="entry name" value="Homeodomain-like"/>
    <property type="match status" value="1"/>
</dbReference>
<dbReference type="Pfam" id="PF12833">
    <property type="entry name" value="HTH_18"/>
    <property type="match status" value="1"/>
</dbReference>
<evidence type="ECO:0000256" key="3">
    <source>
        <dbReference type="ARBA" id="ARBA00023163"/>
    </source>
</evidence>
<proteinExistence type="predicted"/>
<dbReference type="Pfam" id="PF01965">
    <property type="entry name" value="DJ-1_PfpI"/>
    <property type="match status" value="1"/>
</dbReference>
<keyword evidence="1" id="KW-0805">Transcription regulation</keyword>
<evidence type="ECO:0000313" key="6">
    <source>
        <dbReference type="Proteomes" id="UP000241074"/>
    </source>
</evidence>
<dbReference type="RefSeq" id="WP_106889997.1">
    <property type="nucleotide sequence ID" value="NZ_CP027860.1"/>
</dbReference>
<dbReference type="PROSITE" id="PS01124">
    <property type="entry name" value="HTH_ARAC_FAMILY_2"/>
    <property type="match status" value="1"/>
</dbReference>
<dbReference type="GO" id="GO:0003700">
    <property type="term" value="F:DNA-binding transcription factor activity"/>
    <property type="evidence" value="ECO:0007669"/>
    <property type="project" value="InterPro"/>
</dbReference>
<feature type="domain" description="HTH araC/xylS-type" evidence="4">
    <location>
        <begin position="224"/>
        <end position="322"/>
    </location>
</feature>
<dbReference type="Gene3D" id="3.40.50.880">
    <property type="match status" value="1"/>
</dbReference>